<dbReference type="OrthoDB" id="414133at2759"/>
<sequence length="669" mass="75907">MDDAIDLTLSDASDAEREEVVADRKYQDVPVVDLSDDKNDIRESRSLDREQDDVISLSDDDEDPYSDSDLDVLLDDETNFDFPLPTQQGKRIDAAYVPMKAELPPAETVPSPPLRNGRFDLPWIQVDYSIRVGPRNVRIKPWDCVELQKQFVDRPENSSNPSDFFLITHILRNLETDSIEVRGLRLRRTKFFKGVLAPKLNEVSFFAAVDRDDPRPFIVQSLEVINLGLVVKRRKLVITHKNFPAESYREHRKFWSRGPSGSEIQEQVYNGEVLVCRYVFLQEFLNAGERERRFLKLRATHTKAGVIHRLRKSESGVEWISWGQASYFHNNMPGPQNNACFSEDHVDLTREDTPPRPQPRTYTYGDGFCGAGGAARGAQLAGVEVQFGFDSSRIACQSFGENFPGPTTQTYEISADKAISASQYLHCDILHMSPVCKTFSAAHTVMGKNDDENSTTLFVVGHLLKKCRPRVLTLEQTSGLVTHYPQFFNKLLSLILDEGYDLRFRIIDFSEYGLPQARKRVIIFASARGEPLPAFPKPTHGDPRVLQRKVTVWDVLKDMPSETVPNTPAKFLYDPRMHMLPSCVTCKGGENRHFCEDRKYNNAEFARLQTFPDCHTFCGTRTQVLTQIGNAVPPAVFAKFIGAVKAALEEEDARRETLRQLPGEEVIVL</sequence>
<evidence type="ECO:0000313" key="7">
    <source>
        <dbReference type="EMBL" id="KAF2454674.1"/>
    </source>
</evidence>
<proteinExistence type="inferred from homology"/>
<keyword evidence="8" id="KW-1185">Reference proteome</keyword>
<feature type="compositionally biased region" description="Acidic residues" evidence="6">
    <location>
        <begin position="50"/>
        <end position="68"/>
    </location>
</feature>
<keyword evidence="3 5" id="KW-0808">Transferase</keyword>
<evidence type="ECO:0000313" key="8">
    <source>
        <dbReference type="Proteomes" id="UP000799766"/>
    </source>
</evidence>
<dbReference type="PANTHER" id="PTHR10629">
    <property type="entry name" value="CYTOSINE-SPECIFIC METHYLTRANSFERASE"/>
    <property type="match status" value="1"/>
</dbReference>
<organism evidence="7 8">
    <name type="scientific">Lineolata rhizophorae</name>
    <dbReference type="NCBI Taxonomy" id="578093"/>
    <lineage>
        <taxon>Eukaryota</taxon>
        <taxon>Fungi</taxon>
        <taxon>Dikarya</taxon>
        <taxon>Ascomycota</taxon>
        <taxon>Pezizomycotina</taxon>
        <taxon>Dothideomycetes</taxon>
        <taxon>Dothideomycetes incertae sedis</taxon>
        <taxon>Lineolatales</taxon>
        <taxon>Lineolataceae</taxon>
        <taxon>Lineolata</taxon>
    </lineage>
</organism>
<dbReference type="Proteomes" id="UP000799766">
    <property type="component" value="Unassembled WGS sequence"/>
</dbReference>
<gene>
    <name evidence="7" type="ORF">BDY21DRAFT_423583</name>
</gene>
<keyword evidence="2 5" id="KW-0489">Methyltransferase</keyword>
<dbReference type="Gene3D" id="3.90.120.10">
    <property type="entry name" value="DNA Methylase, subunit A, domain 2"/>
    <property type="match status" value="1"/>
</dbReference>
<dbReference type="PANTHER" id="PTHR10629:SF52">
    <property type="entry name" value="DNA (CYTOSINE-5)-METHYLTRANSFERASE 1"/>
    <property type="match status" value="1"/>
</dbReference>
<dbReference type="AlphaFoldDB" id="A0A6A6NTA2"/>
<keyword evidence="4 5" id="KW-0949">S-adenosyl-L-methionine</keyword>
<dbReference type="EMBL" id="MU001690">
    <property type="protein sequence ID" value="KAF2454674.1"/>
    <property type="molecule type" value="Genomic_DNA"/>
</dbReference>
<evidence type="ECO:0000256" key="5">
    <source>
        <dbReference type="PROSITE-ProRule" id="PRU01016"/>
    </source>
</evidence>
<evidence type="ECO:0000256" key="6">
    <source>
        <dbReference type="SAM" id="MobiDB-lite"/>
    </source>
</evidence>
<dbReference type="GO" id="GO:0044027">
    <property type="term" value="P:negative regulation of gene expression via chromosomal CpG island methylation"/>
    <property type="evidence" value="ECO:0007669"/>
    <property type="project" value="TreeGrafter"/>
</dbReference>
<dbReference type="InterPro" id="IPR001525">
    <property type="entry name" value="C5_MeTfrase"/>
</dbReference>
<dbReference type="PRINTS" id="PR00105">
    <property type="entry name" value="C5METTRFRASE"/>
</dbReference>
<evidence type="ECO:0000256" key="2">
    <source>
        <dbReference type="ARBA" id="ARBA00022603"/>
    </source>
</evidence>
<feature type="compositionally biased region" description="Basic and acidic residues" evidence="6">
    <location>
        <begin position="35"/>
        <end position="49"/>
    </location>
</feature>
<dbReference type="GO" id="GO:0003677">
    <property type="term" value="F:DNA binding"/>
    <property type="evidence" value="ECO:0007669"/>
    <property type="project" value="TreeGrafter"/>
</dbReference>
<evidence type="ECO:0000256" key="1">
    <source>
        <dbReference type="ARBA" id="ARBA00011975"/>
    </source>
</evidence>
<evidence type="ECO:0000256" key="4">
    <source>
        <dbReference type="ARBA" id="ARBA00022691"/>
    </source>
</evidence>
<dbReference type="EC" id="2.1.1.37" evidence="1"/>
<accession>A0A6A6NTA2</accession>
<dbReference type="InterPro" id="IPR050390">
    <property type="entry name" value="C5-Methyltransferase"/>
</dbReference>
<reference evidence="7" key="1">
    <citation type="journal article" date="2020" name="Stud. Mycol.">
        <title>101 Dothideomycetes genomes: a test case for predicting lifestyles and emergence of pathogens.</title>
        <authorList>
            <person name="Haridas S."/>
            <person name="Albert R."/>
            <person name="Binder M."/>
            <person name="Bloem J."/>
            <person name="Labutti K."/>
            <person name="Salamov A."/>
            <person name="Andreopoulos B."/>
            <person name="Baker S."/>
            <person name="Barry K."/>
            <person name="Bills G."/>
            <person name="Bluhm B."/>
            <person name="Cannon C."/>
            <person name="Castanera R."/>
            <person name="Culley D."/>
            <person name="Daum C."/>
            <person name="Ezra D."/>
            <person name="Gonzalez J."/>
            <person name="Henrissat B."/>
            <person name="Kuo A."/>
            <person name="Liang C."/>
            <person name="Lipzen A."/>
            <person name="Lutzoni F."/>
            <person name="Magnuson J."/>
            <person name="Mondo S."/>
            <person name="Nolan M."/>
            <person name="Ohm R."/>
            <person name="Pangilinan J."/>
            <person name="Park H.-J."/>
            <person name="Ramirez L."/>
            <person name="Alfaro M."/>
            <person name="Sun H."/>
            <person name="Tritt A."/>
            <person name="Yoshinaga Y."/>
            <person name="Zwiers L.-H."/>
            <person name="Turgeon B."/>
            <person name="Goodwin S."/>
            <person name="Spatafora J."/>
            <person name="Crous P."/>
            <person name="Grigoriev I."/>
        </authorList>
    </citation>
    <scope>NUCLEOTIDE SEQUENCE</scope>
    <source>
        <strain evidence="7">ATCC 16933</strain>
    </source>
</reference>
<dbReference type="SUPFAM" id="SSF53335">
    <property type="entry name" value="S-adenosyl-L-methionine-dependent methyltransferases"/>
    <property type="match status" value="1"/>
</dbReference>
<dbReference type="Gene3D" id="3.40.50.150">
    <property type="entry name" value="Vaccinia Virus protein VP39"/>
    <property type="match status" value="1"/>
</dbReference>
<name>A0A6A6NTA2_9PEZI</name>
<feature type="region of interest" description="Disordered" evidence="6">
    <location>
        <begin position="1"/>
        <end position="68"/>
    </location>
</feature>
<dbReference type="PROSITE" id="PS51679">
    <property type="entry name" value="SAM_MT_C5"/>
    <property type="match status" value="1"/>
</dbReference>
<feature type="compositionally biased region" description="Basic and acidic residues" evidence="6">
    <location>
        <begin position="14"/>
        <end position="27"/>
    </location>
</feature>
<dbReference type="Pfam" id="PF00145">
    <property type="entry name" value="DNA_methylase"/>
    <property type="match status" value="2"/>
</dbReference>
<dbReference type="GO" id="GO:0032259">
    <property type="term" value="P:methylation"/>
    <property type="evidence" value="ECO:0007669"/>
    <property type="project" value="UniProtKB-KW"/>
</dbReference>
<dbReference type="InterPro" id="IPR029063">
    <property type="entry name" value="SAM-dependent_MTases_sf"/>
</dbReference>
<dbReference type="GO" id="GO:0003886">
    <property type="term" value="F:DNA (cytosine-5-)-methyltransferase activity"/>
    <property type="evidence" value="ECO:0007669"/>
    <property type="project" value="UniProtKB-EC"/>
</dbReference>
<comment type="similarity">
    <text evidence="5">Belongs to the class I-like SAM-binding methyltransferase superfamily. C5-methyltransferase family.</text>
</comment>
<evidence type="ECO:0000256" key="3">
    <source>
        <dbReference type="ARBA" id="ARBA00022679"/>
    </source>
</evidence>
<protein>
    <recommendedName>
        <fullName evidence="1">DNA (cytosine-5-)-methyltransferase</fullName>
        <ecNumber evidence="1">2.1.1.37</ecNumber>
    </recommendedName>
</protein>
<feature type="active site" evidence="5">
    <location>
        <position position="436"/>
    </location>
</feature>